<dbReference type="EMBL" id="SDLV01000007">
    <property type="protein sequence ID" value="THV62573.1"/>
    <property type="molecule type" value="Genomic_DNA"/>
</dbReference>
<gene>
    <name evidence="1" type="ORF">EK417_04510</name>
</gene>
<evidence type="ECO:0000313" key="1">
    <source>
        <dbReference type="EMBL" id="THV62573.1"/>
    </source>
</evidence>
<keyword evidence="2" id="KW-1185">Reference proteome</keyword>
<sequence length="347" mass="39734">MINTLMLKKIIKPKTVAALLLLPLAVLCCKKEEKKTVTTEIKTSNDSIKTVKTEEKINYTDFNIFSLSIISSAEKNTDMDIFISVSDIYKGEQPIPAAIMKNQKQMTYEERQHFELDAPSRKKLLNGIQLTENDSLYIHEYGSNKLQRMPISQLKAVAYLSPYSDDEDLDPDSYMMGFQVATHQKTTDYDRYNNAIAYFGNKNPFVDNKMKAVKWQKADAAISKKYFTHSKLVQGKTYQAQYENLTYYLQDYLQEGNIVDRKLVVINDRKEKIAEKTFSLEGSDGGEFLPLYGIDADEANIFQYTGHLFKGKPPVIFGFIAQSFGCPSISFLDQKEKDFPINCDNRH</sequence>
<accession>A0ABY2RAG0</accession>
<evidence type="ECO:0008006" key="3">
    <source>
        <dbReference type="Google" id="ProtNLM"/>
    </source>
</evidence>
<evidence type="ECO:0000313" key="2">
    <source>
        <dbReference type="Proteomes" id="UP000306038"/>
    </source>
</evidence>
<protein>
    <recommendedName>
        <fullName evidence="3">Oxidoreductase</fullName>
    </recommendedName>
</protein>
<name>A0ABY2RAG0_9FLAO</name>
<dbReference type="Proteomes" id="UP000306038">
    <property type="component" value="Unassembled WGS sequence"/>
</dbReference>
<proteinExistence type="predicted"/>
<organism evidence="1 2">
    <name type="scientific">Chryseobacterium candidae</name>
    <dbReference type="NCBI Taxonomy" id="1978493"/>
    <lineage>
        <taxon>Bacteria</taxon>
        <taxon>Pseudomonadati</taxon>
        <taxon>Bacteroidota</taxon>
        <taxon>Flavobacteriia</taxon>
        <taxon>Flavobacteriales</taxon>
        <taxon>Weeksellaceae</taxon>
        <taxon>Chryseobacterium group</taxon>
        <taxon>Chryseobacterium</taxon>
    </lineage>
</organism>
<reference evidence="1 2" key="1">
    <citation type="submission" date="2019-01" db="EMBL/GenBank/DDBJ databases">
        <authorList>
            <person name="B I."/>
            <person name="Ch S."/>
            <person name="Ch V.R."/>
        </authorList>
    </citation>
    <scope>NUCLEOTIDE SEQUENCE [LARGE SCALE GENOMIC DNA]</scope>
    <source>
        <strain evidence="1 2">JC507</strain>
    </source>
</reference>
<dbReference type="RefSeq" id="WP_136521449.1">
    <property type="nucleotide sequence ID" value="NZ_SDLV01000007.1"/>
</dbReference>
<comment type="caution">
    <text evidence="1">The sequence shown here is derived from an EMBL/GenBank/DDBJ whole genome shotgun (WGS) entry which is preliminary data.</text>
</comment>